<reference evidence="2 3" key="1">
    <citation type="submission" date="2020-06" db="EMBL/GenBank/DDBJ databases">
        <authorList>
            <person name="Qiu C."/>
            <person name="Liu Z."/>
        </authorList>
    </citation>
    <scope>NUCLEOTIDE SEQUENCE [LARGE SCALE GENOMIC DNA]</scope>
    <source>
        <strain evidence="2 3">EM 1</strain>
    </source>
</reference>
<name>A0A850QQ79_9BURK</name>
<dbReference type="Proteomes" id="UP000588051">
    <property type="component" value="Unassembled WGS sequence"/>
</dbReference>
<feature type="region of interest" description="Disordered" evidence="1">
    <location>
        <begin position="12"/>
        <end position="49"/>
    </location>
</feature>
<accession>A0A850QQ79</accession>
<dbReference type="RefSeq" id="WP_176805219.1">
    <property type="nucleotide sequence ID" value="NZ_JABXYJ010000018.1"/>
</dbReference>
<evidence type="ECO:0000313" key="2">
    <source>
        <dbReference type="EMBL" id="NVO79493.1"/>
    </source>
</evidence>
<organism evidence="2 3">
    <name type="scientific">Undibacterium oligocarboniphilum</name>
    <dbReference type="NCBI Taxonomy" id="666702"/>
    <lineage>
        <taxon>Bacteria</taxon>
        <taxon>Pseudomonadati</taxon>
        <taxon>Pseudomonadota</taxon>
        <taxon>Betaproteobacteria</taxon>
        <taxon>Burkholderiales</taxon>
        <taxon>Oxalobacteraceae</taxon>
        <taxon>Undibacterium</taxon>
    </lineage>
</organism>
<keyword evidence="3" id="KW-1185">Reference proteome</keyword>
<dbReference type="EMBL" id="JABXYJ010000018">
    <property type="protein sequence ID" value="NVO79493.1"/>
    <property type="molecule type" value="Genomic_DNA"/>
</dbReference>
<feature type="compositionally biased region" description="Basic and acidic residues" evidence="1">
    <location>
        <begin position="32"/>
        <end position="49"/>
    </location>
</feature>
<sequence>MKQFDDKFALELLDAPRRGRPRKHNAKSPALRAREYRLRQKAKKQGDLS</sequence>
<comment type="caution">
    <text evidence="2">The sequence shown here is derived from an EMBL/GenBank/DDBJ whole genome shotgun (WGS) entry which is preliminary data.</text>
</comment>
<dbReference type="AlphaFoldDB" id="A0A850QQ79"/>
<proteinExistence type="predicted"/>
<evidence type="ECO:0000256" key="1">
    <source>
        <dbReference type="SAM" id="MobiDB-lite"/>
    </source>
</evidence>
<evidence type="ECO:0008006" key="4">
    <source>
        <dbReference type="Google" id="ProtNLM"/>
    </source>
</evidence>
<evidence type="ECO:0000313" key="3">
    <source>
        <dbReference type="Proteomes" id="UP000588051"/>
    </source>
</evidence>
<gene>
    <name evidence="2" type="ORF">HV832_16875</name>
</gene>
<protein>
    <recommendedName>
        <fullName evidence="4">Transposase</fullName>
    </recommendedName>
</protein>